<gene>
    <name evidence="1" type="ORF">Micbo1qcDRAFT_1190</name>
</gene>
<accession>A0A136JH73</accession>
<dbReference type="AlphaFoldDB" id="A0A136JH73"/>
<evidence type="ECO:0000313" key="1">
    <source>
        <dbReference type="EMBL" id="KXJ96510.1"/>
    </source>
</evidence>
<organism evidence="1 2">
    <name type="scientific">Microdochium bolleyi</name>
    <dbReference type="NCBI Taxonomy" id="196109"/>
    <lineage>
        <taxon>Eukaryota</taxon>
        <taxon>Fungi</taxon>
        <taxon>Dikarya</taxon>
        <taxon>Ascomycota</taxon>
        <taxon>Pezizomycotina</taxon>
        <taxon>Sordariomycetes</taxon>
        <taxon>Xylariomycetidae</taxon>
        <taxon>Xylariales</taxon>
        <taxon>Microdochiaceae</taxon>
        <taxon>Microdochium</taxon>
    </lineage>
</organism>
<name>A0A136JH73_9PEZI</name>
<keyword evidence="2" id="KW-1185">Reference proteome</keyword>
<proteinExistence type="predicted"/>
<dbReference type="InParanoid" id="A0A136JH73"/>
<dbReference type="EMBL" id="KQ964245">
    <property type="protein sequence ID" value="KXJ96510.1"/>
    <property type="molecule type" value="Genomic_DNA"/>
</dbReference>
<reference evidence="2" key="1">
    <citation type="submission" date="2016-02" db="EMBL/GenBank/DDBJ databases">
        <title>Draft genome sequence of Microdochium bolleyi, a fungal endophyte of beachgrass.</title>
        <authorList>
            <consortium name="DOE Joint Genome Institute"/>
            <person name="David A.S."/>
            <person name="May G."/>
            <person name="Haridas S."/>
            <person name="Lim J."/>
            <person name="Wang M."/>
            <person name="Labutti K."/>
            <person name="Lipzen A."/>
            <person name="Barry K."/>
            <person name="Grigoriev I.V."/>
        </authorList>
    </citation>
    <scope>NUCLEOTIDE SEQUENCE [LARGE SCALE GENOMIC DNA]</scope>
    <source>
        <strain evidence="2">J235TASD1</strain>
    </source>
</reference>
<sequence length="76" mass="8681">MQMFADIRIGPRRAFAWLCVARERPGLCLNRLWLQVCCCSRCTAFLQSIKDDAPVCDASPRGRHDERSFLCPLVLP</sequence>
<protein>
    <submittedName>
        <fullName evidence="1">Uncharacterized protein</fullName>
    </submittedName>
</protein>
<evidence type="ECO:0000313" key="2">
    <source>
        <dbReference type="Proteomes" id="UP000070501"/>
    </source>
</evidence>
<dbReference type="Proteomes" id="UP000070501">
    <property type="component" value="Unassembled WGS sequence"/>
</dbReference>